<organism evidence="6 7">
    <name type="scientific">Mytilus edulis</name>
    <name type="common">Blue mussel</name>
    <dbReference type="NCBI Taxonomy" id="6550"/>
    <lineage>
        <taxon>Eukaryota</taxon>
        <taxon>Metazoa</taxon>
        <taxon>Spiralia</taxon>
        <taxon>Lophotrochozoa</taxon>
        <taxon>Mollusca</taxon>
        <taxon>Bivalvia</taxon>
        <taxon>Autobranchia</taxon>
        <taxon>Pteriomorphia</taxon>
        <taxon>Mytilida</taxon>
        <taxon>Mytiloidea</taxon>
        <taxon>Mytilidae</taxon>
        <taxon>Mytilinae</taxon>
        <taxon>Mytilus</taxon>
    </lineage>
</organism>
<dbReference type="PANTHER" id="PTHR15031">
    <property type="entry name" value="CARTILAGE INTERMEDIATE LAYER PROTEIN CLIP"/>
    <property type="match status" value="1"/>
</dbReference>
<sequence length="837" mass="94890">MHSVQYYADKTTQQCPILCGQNHASVSNTERNHATVSNTVRTKYKETIKVYTGTGKCRKCIGTGKLESVHCDWYVIKCIDTVRKCIATGKLESVLLLVRKKVYWYWYVRKCIGTGKLESVIGTGTVRKCIVLVRQKVYWYWTGTLESELVLVSNKVYSDWYVRKCISTGTLESVLCIGTGMLESVFGTGTLQKCIGTGTLESVLVLVCKKCIGTGTLESVLVLKVNCTGMLESILVLVCYKVYWYWYVRKCIGLVRKCISTGMLEVYWDWYVRKCIGTGMLENYLGTGKLESVLVLVRKCIGTGMLESVLVLDLKSVSTGMLEKCIGTGMLESVLNTGKKVYWDWYVERLWDCYIRKCIGTGKKCIGTGMLECRIGTGMLERIITGTLERALAISMLESVLALVQAAHWQLVLVKHWYWYGRKCIGTGKLESALALKVWYWYVRGVSWYWYIRKCIGTGTLESVLVLVHVRKCIGTGTLESVLRYWYVGKCIGTGMLESMMICSALVLVRYKVYWYWYVRKCIGTGMLEIGTGMLKVHWYWYVRKSTGMLKCIGTGMLESVLVLVKKVYWYWYVRKCIGTGKLRKCIGTGMLESVLVLVCKKVYWYWLSVRKCIGTATIPSTTPSTPVPTTTMLIPFKPPTTIAVERCTEWDNWVNLHTPDASGDSEPIAEVKKHSHICINPMKIECRTATGSTADDLGQIISCDLWSGLQCDNMNQFDPNGCADYKVRLACLKQTTQCVDRSWSPWVDERNPITYALGDKEKSGLEYQKASGFCSGGTIHKVECWSTDIGVFHYSTGEVMKCTPIDGMSPLYYHQYQDETMKKRAFFCFDAYLTFS</sequence>
<keyword evidence="3" id="KW-0732">Signal</keyword>
<name>A0A8S3QIU4_MYTED</name>
<dbReference type="InterPro" id="IPR039675">
    <property type="entry name" value="CILP1/CILP2"/>
</dbReference>
<proteinExistence type="predicted"/>
<comment type="caution">
    <text evidence="6">The sequence shown here is derived from an EMBL/GenBank/DDBJ whole genome shotgun (WGS) entry which is preliminary data.</text>
</comment>
<protein>
    <recommendedName>
        <fullName evidence="5">WxxW domain-containing protein</fullName>
    </recommendedName>
</protein>
<gene>
    <name evidence="6" type="ORF">MEDL_8772</name>
</gene>
<keyword evidence="7" id="KW-1185">Reference proteome</keyword>
<dbReference type="GO" id="GO:0005576">
    <property type="term" value="C:extracellular region"/>
    <property type="evidence" value="ECO:0007669"/>
    <property type="project" value="UniProtKB-SubCell"/>
</dbReference>
<evidence type="ECO:0000256" key="1">
    <source>
        <dbReference type="ARBA" id="ARBA00004613"/>
    </source>
</evidence>
<keyword evidence="4" id="KW-0325">Glycoprotein</keyword>
<dbReference type="InterPro" id="IPR025155">
    <property type="entry name" value="WxxW_domain"/>
</dbReference>
<reference evidence="6" key="1">
    <citation type="submission" date="2021-03" db="EMBL/GenBank/DDBJ databases">
        <authorList>
            <person name="Bekaert M."/>
        </authorList>
    </citation>
    <scope>NUCLEOTIDE SEQUENCE</scope>
</reference>
<dbReference type="Pfam" id="PF13330">
    <property type="entry name" value="Mucin2_WxxW"/>
    <property type="match status" value="2"/>
</dbReference>
<evidence type="ECO:0000256" key="2">
    <source>
        <dbReference type="ARBA" id="ARBA00022525"/>
    </source>
</evidence>
<comment type="subcellular location">
    <subcellularLocation>
        <location evidence="1">Secreted</location>
    </subcellularLocation>
</comment>
<dbReference type="Proteomes" id="UP000683360">
    <property type="component" value="Unassembled WGS sequence"/>
</dbReference>
<evidence type="ECO:0000256" key="4">
    <source>
        <dbReference type="ARBA" id="ARBA00023180"/>
    </source>
</evidence>
<feature type="domain" description="WxxW" evidence="5">
    <location>
        <begin position="651"/>
        <end position="732"/>
    </location>
</feature>
<evidence type="ECO:0000256" key="3">
    <source>
        <dbReference type="ARBA" id="ARBA00022729"/>
    </source>
</evidence>
<dbReference type="AlphaFoldDB" id="A0A8S3QIU4"/>
<accession>A0A8S3QIU4</accession>
<dbReference type="EMBL" id="CAJPWZ010000463">
    <property type="protein sequence ID" value="CAG2193683.1"/>
    <property type="molecule type" value="Genomic_DNA"/>
</dbReference>
<evidence type="ECO:0000259" key="5">
    <source>
        <dbReference type="Pfam" id="PF13330"/>
    </source>
</evidence>
<keyword evidence="2" id="KW-0964">Secreted</keyword>
<feature type="domain" description="WxxW" evidence="5">
    <location>
        <begin position="744"/>
        <end position="810"/>
    </location>
</feature>
<evidence type="ECO:0000313" key="7">
    <source>
        <dbReference type="Proteomes" id="UP000683360"/>
    </source>
</evidence>
<evidence type="ECO:0000313" key="6">
    <source>
        <dbReference type="EMBL" id="CAG2193683.1"/>
    </source>
</evidence>
<dbReference type="OrthoDB" id="6105840at2759"/>